<dbReference type="InterPro" id="IPR036163">
    <property type="entry name" value="HMA_dom_sf"/>
</dbReference>
<dbReference type="SUPFAM" id="SSF55008">
    <property type="entry name" value="HMA, heavy metal-associated domain"/>
    <property type="match status" value="1"/>
</dbReference>
<name>A0ABT2PYX3_9MOLU</name>
<evidence type="ECO:0008006" key="3">
    <source>
        <dbReference type="Google" id="ProtNLM"/>
    </source>
</evidence>
<accession>A0ABT2PYX3</accession>
<reference evidence="2" key="1">
    <citation type="submission" date="2023-07" db="EMBL/GenBank/DDBJ databases">
        <title>Novel Mycoplasma species identified in domestic and wild animals.</title>
        <authorList>
            <person name="Volokhov D.V."/>
            <person name="Furtak V.A."/>
            <person name="Zagorodnyaya T.A."/>
        </authorList>
    </citation>
    <scope>NUCLEOTIDE SEQUENCE [LARGE SCALE GENOMIC DNA]</scope>
    <source>
        <strain evidence="2">92-19</strain>
    </source>
</reference>
<keyword evidence="2" id="KW-1185">Reference proteome</keyword>
<dbReference type="Gene3D" id="3.30.70.100">
    <property type="match status" value="1"/>
</dbReference>
<organism evidence="1 2">
    <name type="scientific">Paracholeplasma vituli</name>
    <dbReference type="NCBI Taxonomy" id="69473"/>
    <lineage>
        <taxon>Bacteria</taxon>
        <taxon>Bacillati</taxon>
        <taxon>Mycoplasmatota</taxon>
        <taxon>Mollicutes</taxon>
        <taxon>Acholeplasmatales</taxon>
        <taxon>Acholeplasmataceae</taxon>
        <taxon>Paracholeplasma</taxon>
    </lineage>
</organism>
<evidence type="ECO:0000313" key="1">
    <source>
        <dbReference type="EMBL" id="MCU0104932.1"/>
    </source>
</evidence>
<sequence>MKSTFYVSKLTCEGCTCGHCAQMLMIGLKCHMDIQKVTPNYKEKTLEIEFEKPMNNRKLISFGRQKGYEMQLLENE</sequence>
<evidence type="ECO:0000313" key="2">
    <source>
        <dbReference type="Proteomes" id="UP001209076"/>
    </source>
</evidence>
<gene>
    <name evidence="1" type="ORF">N7603_04605</name>
</gene>
<dbReference type="RefSeq" id="WP_262096190.1">
    <property type="nucleotide sequence ID" value="NZ_JAOEGN010000007.1"/>
</dbReference>
<comment type="caution">
    <text evidence="1">The sequence shown here is derived from an EMBL/GenBank/DDBJ whole genome shotgun (WGS) entry which is preliminary data.</text>
</comment>
<protein>
    <recommendedName>
        <fullName evidence="3">HMA domain-containing protein</fullName>
    </recommendedName>
</protein>
<dbReference type="Proteomes" id="UP001209076">
    <property type="component" value="Unassembled WGS sequence"/>
</dbReference>
<proteinExistence type="predicted"/>
<dbReference type="EMBL" id="JAOEGN010000007">
    <property type="protein sequence ID" value="MCU0104932.1"/>
    <property type="molecule type" value="Genomic_DNA"/>
</dbReference>